<evidence type="ECO:0000256" key="3">
    <source>
        <dbReference type="ARBA" id="ARBA00022741"/>
    </source>
</evidence>
<feature type="compositionally biased region" description="Basic and acidic residues" evidence="7">
    <location>
        <begin position="450"/>
        <end position="471"/>
    </location>
</feature>
<feature type="compositionally biased region" description="Acidic residues" evidence="7">
    <location>
        <begin position="356"/>
        <end position="369"/>
    </location>
</feature>
<feature type="compositionally biased region" description="Low complexity" evidence="7">
    <location>
        <begin position="571"/>
        <end position="587"/>
    </location>
</feature>
<dbReference type="GO" id="GO:0005634">
    <property type="term" value="C:nucleus"/>
    <property type="evidence" value="ECO:0007669"/>
    <property type="project" value="TreeGrafter"/>
</dbReference>
<keyword evidence="1" id="KW-0723">Serine/threonine-protein kinase</keyword>
<feature type="compositionally biased region" description="Polar residues" evidence="7">
    <location>
        <begin position="371"/>
        <end position="383"/>
    </location>
</feature>
<dbReference type="InterPro" id="IPR008271">
    <property type="entry name" value="Ser/Thr_kinase_AS"/>
</dbReference>
<proteinExistence type="predicted"/>
<keyword evidence="2" id="KW-0808">Transferase</keyword>
<feature type="compositionally biased region" description="Low complexity" evidence="7">
    <location>
        <begin position="496"/>
        <end position="509"/>
    </location>
</feature>
<keyword evidence="10" id="KW-1185">Reference proteome</keyword>
<dbReference type="CDD" id="cd14131">
    <property type="entry name" value="PKc_Mps1"/>
    <property type="match status" value="1"/>
</dbReference>
<gene>
    <name evidence="9" type="ORF">PDE001_LOCUS9938</name>
</gene>
<dbReference type="InterPro" id="IPR011009">
    <property type="entry name" value="Kinase-like_dom_sf"/>
</dbReference>
<evidence type="ECO:0000256" key="1">
    <source>
        <dbReference type="ARBA" id="ARBA00022527"/>
    </source>
</evidence>
<dbReference type="FunFam" id="3.30.200.20:FF:000131">
    <property type="entry name" value="Dual specificity protein kinase TTK"/>
    <property type="match status" value="1"/>
</dbReference>
<dbReference type="PANTHER" id="PTHR22974:SF21">
    <property type="entry name" value="DUAL SPECIFICITY PROTEIN KINASE TTK"/>
    <property type="match status" value="1"/>
</dbReference>
<comment type="caution">
    <text evidence="9">The sequence shown here is derived from an EMBL/GenBank/DDBJ whole genome shotgun (WGS) entry which is preliminary data.</text>
</comment>
<evidence type="ECO:0000259" key="8">
    <source>
        <dbReference type="PROSITE" id="PS50011"/>
    </source>
</evidence>
<evidence type="ECO:0000256" key="4">
    <source>
        <dbReference type="ARBA" id="ARBA00022777"/>
    </source>
</evidence>
<dbReference type="PROSITE" id="PS50011">
    <property type="entry name" value="PROTEIN_KINASE_DOM"/>
    <property type="match status" value="1"/>
</dbReference>
<feature type="region of interest" description="Disordered" evidence="7">
    <location>
        <begin position="319"/>
        <end position="383"/>
    </location>
</feature>
<dbReference type="GO" id="GO:0000776">
    <property type="term" value="C:kinetochore"/>
    <property type="evidence" value="ECO:0007669"/>
    <property type="project" value="TreeGrafter"/>
</dbReference>
<organism evidence="9 10">
    <name type="scientific">Peronospora destructor</name>
    <dbReference type="NCBI Taxonomy" id="86335"/>
    <lineage>
        <taxon>Eukaryota</taxon>
        <taxon>Sar</taxon>
        <taxon>Stramenopiles</taxon>
        <taxon>Oomycota</taxon>
        <taxon>Peronosporomycetes</taxon>
        <taxon>Peronosporales</taxon>
        <taxon>Peronosporaceae</taxon>
        <taxon>Peronospora</taxon>
    </lineage>
</organism>
<evidence type="ECO:0000313" key="9">
    <source>
        <dbReference type="EMBL" id="CAI5744814.1"/>
    </source>
</evidence>
<dbReference type="PROSITE" id="PS00108">
    <property type="entry name" value="PROTEIN_KINASE_ST"/>
    <property type="match status" value="1"/>
</dbReference>
<keyword evidence="4" id="KW-0418">Kinase</keyword>
<evidence type="ECO:0000256" key="2">
    <source>
        <dbReference type="ARBA" id="ARBA00022679"/>
    </source>
</evidence>
<dbReference type="InterPro" id="IPR000719">
    <property type="entry name" value="Prot_kinase_dom"/>
</dbReference>
<evidence type="ECO:0000256" key="7">
    <source>
        <dbReference type="SAM" id="MobiDB-lite"/>
    </source>
</evidence>
<dbReference type="GO" id="GO:0004712">
    <property type="term" value="F:protein serine/threonine/tyrosine kinase activity"/>
    <property type="evidence" value="ECO:0007669"/>
    <property type="project" value="TreeGrafter"/>
</dbReference>
<feature type="binding site" evidence="6">
    <location>
        <position position="639"/>
    </location>
    <ligand>
        <name>ATP</name>
        <dbReference type="ChEBI" id="CHEBI:30616"/>
    </ligand>
</feature>
<feature type="compositionally biased region" description="Polar residues" evidence="7">
    <location>
        <begin position="517"/>
        <end position="526"/>
    </location>
</feature>
<dbReference type="GO" id="GO:0034501">
    <property type="term" value="P:protein localization to kinetochore"/>
    <property type="evidence" value="ECO:0007669"/>
    <property type="project" value="TreeGrafter"/>
</dbReference>
<protein>
    <recommendedName>
        <fullName evidence="8">Protein kinase domain-containing protein</fullName>
    </recommendedName>
</protein>
<dbReference type="EMBL" id="CANTFM010002191">
    <property type="protein sequence ID" value="CAI5744814.1"/>
    <property type="molecule type" value="Genomic_DNA"/>
</dbReference>
<dbReference type="PANTHER" id="PTHR22974">
    <property type="entry name" value="MIXED LINEAGE PROTEIN KINASE"/>
    <property type="match status" value="1"/>
</dbReference>
<dbReference type="FunFam" id="1.10.510.10:FF:000224">
    <property type="entry name" value="serine/threonine-protein kinase mph1 isoform X1"/>
    <property type="match status" value="1"/>
</dbReference>
<keyword evidence="3 6" id="KW-0547">Nucleotide-binding</keyword>
<feature type="region of interest" description="Disordered" evidence="7">
    <location>
        <begin position="450"/>
        <end position="587"/>
    </location>
</feature>
<sequence length="960" mass="106633">MKPPDDKENQAPNASSNLLLESLMEQLPMPTVRYPDAKGQFTQILHIGESARSIFLLEKATERRLRLVIALKEAPRSVIKWLMLLRCPLSGNPGLYNKLRLLRRALTCIDSEKARETAEYTEICIMLAKLSDSERGVRQNFQEMKKRRVGEKQPLRYEEEAAFEYEAGNKKVAEEILERGADNDALTPMQKKELLKRVIAGRAGWVMAFSGSPQEQKVLALRTRMQALRRTQDNNMTTRMQNGGKVVATTPLCRAVTSLQPSAIPLDTTPRRRDALTSRSIHMLKTPSNTTPVTHSRNGEGFTTASKIPCSGNKSPLLTTPLLPTRSSHKSQSTSRKPATRFTLGGPPLRVIATNCDDEDENDDDDDAMMESQTTPTMPNKPTASIECREADKTISALPAIKSEIVPKPKIDVGDISHILKWNPDKNKEDRGTHTGSKDTKVLLDKFAKPTERTEAQLKRSVEKRPPKKLIEALPVPSAPSAGVQRLPQSREIRPVSMKVSASDSKSSAPELFRSPRLQSSLNSREGTALGAYMPPNSSSSSSIRAHDHHRSPKRRQLDVDISLTKSQADLSSPSSVSSSSSPPVASMSSALSRDALESLTSRVVVNGLKYIKLEQIGSGGSSKVYRMLGPDLKIYALKRIKLKKLDAQSIAQYTNEINLLKRLQGNPHIIKLIAAEQDLQQRQINVIMEHGEIDLSERLRSLNGGMDENLLRVIWTQMLQAVDAIHRMRIIHGDLKPANFLFVNGALKLIDFGIAKAIPSNDTTNIERDSQIGTVNFMSPEAIQGNTLPNGERHPEGKMKVGRASDIWSLGCILYQIVYSKPPFADVRSIIDKFRCIIDPAVPIPFPSLQNQDLESVIRSCLQRDHRRRPPITGERGLLNHPFLRSRGSSAFVLSNNAVTMSNAPQVLSQLGDLLRLQGLPSDRINMFMSIGLEGLRNANTDVSRTSHGYNTQERRTDI</sequence>
<evidence type="ECO:0000313" key="10">
    <source>
        <dbReference type="Proteomes" id="UP001162029"/>
    </source>
</evidence>
<dbReference type="Gene3D" id="1.25.40.430">
    <property type="match status" value="1"/>
</dbReference>
<dbReference type="GO" id="GO:0005524">
    <property type="term" value="F:ATP binding"/>
    <property type="evidence" value="ECO:0007669"/>
    <property type="project" value="UniProtKB-UniRule"/>
</dbReference>
<feature type="domain" description="Protein kinase" evidence="8">
    <location>
        <begin position="611"/>
        <end position="885"/>
    </location>
</feature>
<dbReference type="SUPFAM" id="SSF56112">
    <property type="entry name" value="Protein kinase-like (PK-like)"/>
    <property type="match status" value="1"/>
</dbReference>
<dbReference type="GO" id="GO:0033316">
    <property type="term" value="P:meiotic spindle assembly checkpoint signaling"/>
    <property type="evidence" value="ECO:0007669"/>
    <property type="project" value="TreeGrafter"/>
</dbReference>
<evidence type="ECO:0000256" key="5">
    <source>
        <dbReference type="ARBA" id="ARBA00022840"/>
    </source>
</evidence>
<dbReference type="SMART" id="SM00777">
    <property type="entry name" value="Mad3_BUB1_I"/>
    <property type="match status" value="1"/>
</dbReference>
<dbReference type="PROSITE" id="PS00107">
    <property type="entry name" value="PROTEIN_KINASE_ATP"/>
    <property type="match status" value="1"/>
</dbReference>
<dbReference type="Pfam" id="PF00069">
    <property type="entry name" value="Pkinase"/>
    <property type="match status" value="1"/>
</dbReference>
<dbReference type="GO" id="GO:0007094">
    <property type="term" value="P:mitotic spindle assembly checkpoint signaling"/>
    <property type="evidence" value="ECO:0007669"/>
    <property type="project" value="TreeGrafter"/>
</dbReference>
<dbReference type="AlphaFoldDB" id="A0AAV0VAV2"/>
<keyword evidence="5 6" id="KW-0067">ATP-binding</keyword>
<dbReference type="Gene3D" id="3.30.200.20">
    <property type="entry name" value="Phosphorylase Kinase, domain 1"/>
    <property type="match status" value="1"/>
</dbReference>
<reference evidence="9" key="1">
    <citation type="submission" date="2022-12" db="EMBL/GenBank/DDBJ databases">
        <authorList>
            <person name="Webb A."/>
        </authorList>
    </citation>
    <scope>NUCLEOTIDE SEQUENCE</scope>
    <source>
        <strain evidence="9">Pd1</strain>
    </source>
</reference>
<dbReference type="GO" id="GO:0004674">
    <property type="term" value="F:protein serine/threonine kinase activity"/>
    <property type="evidence" value="ECO:0007669"/>
    <property type="project" value="UniProtKB-KW"/>
</dbReference>
<dbReference type="InterPro" id="IPR017441">
    <property type="entry name" value="Protein_kinase_ATP_BS"/>
</dbReference>
<dbReference type="SMART" id="SM00220">
    <property type="entry name" value="S_TKc"/>
    <property type="match status" value="1"/>
</dbReference>
<dbReference type="InterPro" id="IPR027084">
    <property type="entry name" value="Mps1_cat"/>
</dbReference>
<dbReference type="Gene3D" id="1.10.510.10">
    <property type="entry name" value="Transferase(Phosphotransferase) domain 1"/>
    <property type="match status" value="1"/>
</dbReference>
<dbReference type="InterPro" id="IPR013212">
    <property type="entry name" value="Mad3/Bub1_I"/>
</dbReference>
<evidence type="ECO:0000256" key="6">
    <source>
        <dbReference type="PROSITE-ProRule" id="PRU10141"/>
    </source>
</evidence>
<dbReference type="Proteomes" id="UP001162029">
    <property type="component" value="Unassembled WGS sequence"/>
</dbReference>
<dbReference type="GO" id="GO:0098813">
    <property type="term" value="P:nuclear chromosome segregation"/>
    <property type="evidence" value="ECO:0007669"/>
    <property type="project" value="UniProtKB-ARBA"/>
</dbReference>
<name>A0AAV0VAV2_9STRA</name>
<accession>A0AAV0VAV2</accession>